<dbReference type="Gene3D" id="3.30.2010.10">
    <property type="entry name" value="Metalloproteases ('zincins'), catalytic domain"/>
    <property type="match status" value="1"/>
</dbReference>
<keyword evidence="2" id="KW-0378">Hydrolase</keyword>
<gene>
    <name evidence="2" type="ORF">ABW22_03300</name>
</gene>
<proteinExistence type="predicted"/>
<comment type="caution">
    <text evidence="2">The sequence shown here is derived from an EMBL/GenBank/DDBJ whole genome shotgun (WGS) entry which is preliminary data.</text>
</comment>
<sequence>MSGSRIKDITYEVLRSQRSTADIVIERDGRVLVRAPKSIPDERIEEMIEAKRYWIYKNLAEWRDLNATRVLREYRNGEGFLYLGRSYRLLLVADQDEPLLPKNGRFCMWRDLVDRGEIEAAKAAFRDYYIARGSERIRQRVDYYAPKVGVAQRDVAVRELGNRWASCSPNGNLAFHWKCMMAPQTIIDYIVVHELCHFHHLDHTDAFWNEVDKVMPAYGERKEWLRTHGAGLDV</sequence>
<evidence type="ECO:0000313" key="2">
    <source>
        <dbReference type="EMBL" id="KVW98054.1"/>
    </source>
</evidence>
<name>A0A125BDA7_THIDE</name>
<organism evidence="2 3">
    <name type="scientific">Thiobacillus denitrificans</name>
    <dbReference type="NCBI Taxonomy" id="36861"/>
    <lineage>
        <taxon>Bacteria</taxon>
        <taxon>Pseudomonadati</taxon>
        <taxon>Pseudomonadota</taxon>
        <taxon>Betaproteobacteria</taxon>
        <taxon>Nitrosomonadales</taxon>
        <taxon>Thiobacillaceae</taxon>
        <taxon>Thiobacillus</taxon>
    </lineage>
</organism>
<dbReference type="Proteomes" id="UP000064243">
    <property type="component" value="Unassembled WGS sequence"/>
</dbReference>
<dbReference type="EMBL" id="LDUG01000011">
    <property type="protein sequence ID" value="KVW98054.1"/>
    <property type="molecule type" value="Genomic_DNA"/>
</dbReference>
<dbReference type="PANTHER" id="PTHR30399:SF1">
    <property type="entry name" value="UTP PYROPHOSPHATASE"/>
    <property type="match status" value="1"/>
</dbReference>
<evidence type="ECO:0000313" key="3">
    <source>
        <dbReference type="Proteomes" id="UP000064243"/>
    </source>
</evidence>
<dbReference type="GO" id="GO:0016787">
    <property type="term" value="F:hydrolase activity"/>
    <property type="evidence" value="ECO:0007669"/>
    <property type="project" value="UniProtKB-KW"/>
</dbReference>
<dbReference type="AlphaFoldDB" id="A0A125BDA7"/>
<dbReference type="PANTHER" id="PTHR30399">
    <property type="entry name" value="UNCHARACTERIZED PROTEIN YGJP"/>
    <property type="match status" value="1"/>
</dbReference>
<accession>A0A125BDA7</accession>
<evidence type="ECO:0000259" key="1">
    <source>
        <dbReference type="Pfam" id="PF01863"/>
    </source>
</evidence>
<dbReference type="RefSeq" id="WP_059751927.1">
    <property type="nucleotide sequence ID" value="NZ_LDUG01000011.1"/>
</dbReference>
<dbReference type="PATRIC" id="fig|36861.3.peg.101"/>
<feature type="domain" description="YgjP-like metallopeptidase" evidence="1">
    <location>
        <begin position="21"/>
        <end position="228"/>
    </location>
</feature>
<dbReference type="InterPro" id="IPR053136">
    <property type="entry name" value="UTP_pyrophosphatase-like"/>
</dbReference>
<keyword evidence="3" id="KW-1185">Reference proteome</keyword>
<dbReference type="CDD" id="cd07344">
    <property type="entry name" value="M48_yhfN_like"/>
    <property type="match status" value="1"/>
</dbReference>
<reference evidence="2 3" key="1">
    <citation type="journal article" date="2015" name="Appl. Environ. Microbiol.">
        <title>Aerobic and Anaerobic Thiosulfate Oxidation by a Cold-Adapted, Subglacial Chemoautotroph.</title>
        <authorList>
            <person name="Harrold Z.R."/>
            <person name="Skidmore M.L."/>
            <person name="Hamilton T.L."/>
            <person name="Desch L."/>
            <person name="Amada K."/>
            <person name="van Gelder W."/>
            <person name="Glover K."/>
            <person name="Roden E.E."/>
            <person name="Boyd E.S."/>
        </authorList>
    </citation>
    <scope>NUCLEOTIDE SEQUENCE [LARGE SCALE GENOMIC DNA]</scope>
    <source>
        <strain evidence="2 3">RG</strain>
    </source>
</reference>
<protein>
    <submittedName>
        <fullName evidence="2">Metal-dependent hydrolase</fullName>
    </submittedName>
</protein>
<dbReference type="InterPro" id="IPR002725">
    <property type="entry name" value="YgjP-like_metallopeptidase"/>
</dbReference>
<dbReference type="OrthoDB" id="9811177at2"/>
<dbReference type="Pfam" id="PF01863">
    <property type="entry name" value="YgjP-like"/>
    <property type="match status" value="1"/>
</dbReference>